<evidence type="ECO:0000313" key="7">
    <source>
        <dbReference type="WBParaSite" id="MBELARI_LOCUS10698"/>
    </source>
</evidence>
<organism evidence="6 7">
    <name type="scientific">Mesorhabditis belari</name>
    <dbReference type="NCBI Taxonomy" id="2138241"/>
    <lineage>
        <taxon>Eukaryota</taxon>
        <taxon>Metazoa</taxon>
        <taxon>Ecdysozoa</taxon>
        <taxon>Nematoda</taxon>
        <taxon>Chromadorea</taxon>
        <taxon>Rhabditida</taxon>
        <taxon>Rhabditina</taxon>
        <taxon>Rhabditomorpha</taxon>
        <taxon>Rhabditoidea</taxon>
        <taxon>Rhabditidae</taxon>
        <taxon>Mesorhabditinae</taxon>
        <taxon>Mesorhabditis</taxon>
    </lineage>
</organism>
<dbReference type="Pfam" id="PF01060">
    <property type="entry name" value="TTR-52"/>
    <property type="match status" value="1"/>
</dbReference>
<dbReference type="AlphaFoldDB" id="A0AAF3E9U8"/>
<keyword evidence="4 5" id="KW-0732">Signal</keyword>
<dbReference type="GO" id="GO:0009986">
    <property type="term" value="C:cell surface"/>
    <property type="evidence" value="ECO:0007669"/>
    <property type="project" value="InterPro"/>
</dbReference>
<evidence type="ECO:0000256" key="3">
    <source>
        <dbReference type="ARBA" id="ARBA00022525"/>
    </source>
</evidence>
<evidence type="ECO:0000256" key="4">
    <source>
        <dbReference type="ARBA" id="ARBA00022729"/>
    </source>
</evidence>
<proteinExistence type="inferred from homology"/>
<feature type="chain" id="PRO_5042262484" evidence="5">
    <location>
        <begin position="18"/>
        <end position="142"/>
    </location>
</feature>
<dbReference type="Gene3D" id="2.60.40.3330">
    <property type="match status" value="1"/>
</dbReference>
<reference evidence="7" key="1">
    <citation type="submission" date="2024-02" db="UniProtKB">
        <authorList>
            <consortium name="WormBaseParasite"/>
        </authorList>
    </citation>
    <scope>IDENTIFICATION</scope>
</reference>
<dbReference type="GO" id="GO:0005576">
    <property type="term" value="C:extracellular region"/>
    <property type="evidence" value="ECO:0007669"/>
    <property type="project" value="UniProtKB-SubCell"/>
</dbReference>
<comment type="similarity">
    <text evidence="2">Belongs to the nematode transthyretin-like family.</text>
</comment>
<dbReference type="InterPro" id="IPR038479">
    <property type="entry name" value="Transthyretin-like_sf"/>
</dbReference>
<evidence type="ECO:0000256" key="5">
    <source>
        <dbReference type="SAM" id="SignalP"/>
    </source>
</evidence>
<keyword evidence="6" id="KW-1185">Reference proteome</keyword>
<protein>
    <submittedName>
        <fullName evidence="7">Transthyretin-like family protein</fullName>
    </submittedName>
</protein>
<dbReference type="InterPro" id="IPR001534">
    <property type="entry name" value="Transthyretin-like"/>
</dbReference>
<feature type="signal peptide" evidence="5">
    <location>
        <begin position="1"/>
        <end position="17"/>
    </location>
</feature>
<keyword evidence="3" id="KW-0964">Secreted</keyword>
<sequence>MWPKLVAFLCFFSMAFCLMGVGRQQSVGVRGKLQCNGRPYTGALIKLYDKDTLGKDDRLGSVKTGHDGTYQLSGNAREITNIDPKINIYHDCNDGMKPCQRKFHISIPSRYINSGKNPSNWFDAGTLELAGKYPGESRDCLH</sequence>
<evidence type="ECO:0000313" key="6">
    <source>
        <dbReference type="Proteomes" id="UP000887575"/>
    </source>
</evidence>
<dbReference type="Proteomes" id="UP000887575">
    <property type="component" value="Unassembled WGS sequence"/>
</dbReference>
<name>A0AAF3E9U8_9BILA</name>
<dbReference type="WBParaSite" id="MBELARI_LOCUS10698">
    <property type="protein sequence ID" value="MBELARI_LOCUS10698"/>
    <property type="gene ID" value="MBELARI_LOCUS10698"/>
</dbReference>
<dbReference type="PANTHER" id="PTHR21700">
    <property type="entry name" value="TRANSTHYRETIN-LIKE FAMILY PROTEIN-RELATED"/>
    <property type="match status" value="1"/>
</dbReference>
<accession>A0AAF3E9U8</accession>
<evidence type="ECO:0000256" key="2">
    <source>
        <dbReference type="ARBA" id="ARBA00010112"/>
    </source>
</evidence>
<evidence type="ECO:0000256" key="1">
    <source>
        <dbReference type="ARBA" id="ARBA00004613"/>
    </source>
</evidence>
<dbReference type="PANTHER" id="PTHR21700:SF3">
    <property type="entry name" value="TRANSTHYRETIN-LIKE PROTEIN 5"/>
    <property type="match status" value="1"/>
</dbReference>
<comment type="subcellular location">
    <subcellularLocation>
        <location evidence="1">Secreted</location>
    </subcellularLocation>
</comment>